<keyword evidence="11" id="KW-1185">Reference proteome</keyword>
<name>A0ABV5ZS49_9PSEU</name>
<dbReference type="InterPro" id="IPR017871">
    <property type="entry name" value="ABC_transporter-like_CS"/>
</dbReference>
<dbReference type="Proteomes" id="UP001589693">
    <property type="component" value="Unassembled WGS sequence"/>
</dbReference>
<feature type="transmembrane region" description="Helical" evidence="7">
    <location>
        <begin position="128"/>
        <end position="147"/>
    </location>
</feature>
<comment type="caution">
    <text evidence="10">The sequence shown here is derived from an EMBL/GenBank/DDBJ whole genome shotgun (WGS) entry which is preliminary data.</text>
</comment>
<dbReference type="RefSeq" id="WP_377849656.1">
    <property type="nucleotide sequence ID" value="NZ_JBHLZU010000002.1"/>
</dbReference>
<dbReference type="InterPro" id="IPR011527">
    <property type="entry name" value="ABC1_TM_dom"/>
</dbReference>
<dbReference type="Pfam" id="PF00664">
    <property type="entry name" value="ABC_membrane"/>
    <property type="match status" value="1"/>
</dbReference>
<dbReference type="InterPro" id="IPR003593">
    <property type="entry name" value="AAA+_ATPase"/>
</dbReference>
<dbReference type="EMBL" id="JBHLZU010000002">
    <property type="protein sequence ID" value="MFB9902581.1"/>
    <property type="molecule type" value="Genomic_DNA"/>
</dbReference>
<evidence type="ECO:0000256" key="7">
    <source>
        <dbReference type="SAM" id="Phobius"/>
    </source>
</evidence>
<keyword evidence="4" id="KW-0067">ATP-binding</keyword>
<dbReference type="Pfam" id="PF00005">
    <property type="entry name" value="ABC_tran"/>
    <property type="match status" value="1"/>
</dbReference>
<evidence type="ECO:0000259" key="8">
    <source>
        <dbReference type="PROSITE" id="PS50893"/>
    </source>
</evidence>
<reference evidence="10 11" key="1">
    <citation type="submission" date="2024-09" db="EMBL/GenBank/DDBJ databases">
        <authorList>
            <person name="Sun Q."/>
            <person name="Mori K."/>
        </authorList>
    </citation>
    <scope>NUCLEOTIDE SEQUENCE [LARGE SCALE GENOMIC DNA]</scope>
    <source>
        <strain evidence="10 11">TBRC 7907</strain>
    </source>
</reference>
<dbReference type="SMART" id="SM00382">
    <property type="entry name" value="AAA"/>
    <property type="match status" value="1"/>
</dbReference>
<evidence type="ECO:0000256" key="3">
    <source>
        <dbReference type="ARBA" id="ARBA00022741"/>
    </source>
</evidence>
<dbReference type="Gene3D" id="1.20.1560.10">
    <property type="entry name" value="ABC transporter type 1, transmembrane domain"/>
    <property type="match status" value="1"/>
</dbReference>
<dbReference type="PROSITE" id="PS00211">
    <property type="entry name" value="ABC_TRANSPORTER_1"/>
    <property type="match status" value="1"/>
</dbReference>
<dbReference type="InterPro" id="IPR039421">
    <property type="entry name" value="Type_1_exporter"/>
</dbReference>
<dbReference type="CDD" id="cd03228">
    <property type="entry name" value="ABCC_MRP_Like"/>
    <property type="match status" value="1"/>
</dbReference>
<organism evidence="10 11">
    <name type="scientific">Allokutzneria oryzae</name>
    <dbReference type="NCBI Taxonomy" id="1378989"/>
    <lineage>
        <taxon>Bacteria</taxon>
        <taxon>Bacillati</taxon>
        <taxon>Actinomycetota</taxon>
        <taxon>Actinomycetes</taxon>
        <taxon>Pseudonocardiales</taxon>
        <taxon>Pseudonocardiaceae</taxon>
        <taxon>Allokutzneria</taxon>
    </lineage>
</organism>
<dbReference type="CDD" id="cd18584">
    <property type="entry name" value="ABC_6TM_AarD_CydD"/>
    <property type="match status" value="1"/>
</dbReference>
<evidence type="ECO:0000256" key="5">
    <source>
        <dbReference type="ARBA" id="ARBA00022989"/>
    </source>
</evidence>
<evidence type="ECO:0000256" key="6">
    <source>
        <dbReference type="ARBA" id="ARBA00023136"/>
    </source>
</evidence>
<evidence type="ECO:0000259" key="9">
    <source>
        <dbReference type="PROSITE" id="PS50929"/>
    </source>
</evidence>
<accession>A0ABV5ZS49</accession>
<keyword evidence="3" id="KW-0547">Nucleotide-binding</keyword>
<dbReference type="PROSITE" id="PS50893">
    <property type="entry name" value="ABC_TRANSPORTER_2"/>
    <property type="match status" value="1"/>
</dbReference>
<evidence type="ECO:0000313" key="10">
    <source>
        <dbReference type="EMBL" id="MFB9902581.1"/>
    </source>
</evidence>
<dbReference type="NCBIfam" id="TIGR02857">
    <property type="entry name" value="CydD"/>
    <property type="match status" value="1"/>
</dbReference>
<dbReference type="PANTHER" id="PTHR24221">
    <property type="entry name" value="ATP-BINDING CASSETTE SUB-FAMILY B"/>
    <property type="match status" value="1"/>
</dbReference>
<evidence type="ECO:0000313" key="11">
    <source>
        <dbReference type="Proteomes" id="UP001589693"/>
    </source>
</evidence>
<keyword evidence="2 7" id="KW-0812">Transmembrane</keyword>
<protein>
    <submittedName>
        <fullName evidence="10">Thiol reductant ABC exporter subunit CydD</fullName>
    </submittedName>
</protein>
<evidence type="ECO:0000256" key="2">
    <source>
        <dbReference type="ARBA" id="ARBA00022692"/>
    </source>
</evidence>
<sequence length="512" mass="55028">MNPARIVLVAAQGILIVVQAELLARAIAHLDPLVLPWLAVTVAARAVVSWAYSLHNQRGAAKRKADLRVELLRRAESRPSGGEFATLLTKGLDALDPYYGGYVPQLTAAVVIPPIVLLRLGFADLTSMVIVLVTLPLVPVFGALIGLRTRDVTERQWEMLNRLGGHFRDVVVGLPTLRAFNRTEHQAGVIRTMADAHRQVTMGALRVAFLSGLVLELVCSLAVALVAVPIGLRLLDGGMSLEAALVVLVLTPEAFLPLRALGTRFHAGAEGLAVLARAERVLAEPRPRRGKTTTVLGEIRLDDVTVTYPGRSRPALHRVSLVVEPGERVAVTGPSGAGKSTLLHLLLGFVTPDSGRILVNGVDLADVDLHHWRRELAWVPQSPHLFAMSIADNLRLGLPDASDDALRAAAHAAGAEEFIAELRDGYDTVLGERGTGLSSGQRQRLALARAYLRDAPLVLLDEPTARLDPRSESAIVTAAESLLVGRTSLIVAHRPALRALADRTLHLHQGRA</sequence>
<proteinExistence type="predicted"/>
<feature type="domain" description="ABC transmembrane type-1" evidence="9">
    <location>
        <begin position="6"/>
        <end position="270"/>
    </location>
</feature>
<evidence type="ECO:0000256" key="1">
    <source>
        <dbReference type="ARBA" id="ARBA00004651"/>
    </source>
</evidence>
<feature type="domain" description="ABC transporter" evidence="8">
    <location>
        <begin position="299"/>
        <end position="512"/>
    </location>
</feature>
<dbReference type="PANTHER" id="PTHR24221:SF590">
    <property type="entry name" value="COMPONENT LINKED WITH THE ASSEMBLY OF CYTOCHROME' TRANSPORT TRANSMEMBRANE ATP-BINDING PROTEIN ABC TRANSPORTER CYDD-RELATED"/>
    <property type="match status" value="1"/>
</dbReference>
<feature type="transmembrane region" description="Helical" evidence="7">
    <location>
        <begin position="34"/>
        <end position="54"/>
    </location>
</feature>
<gene>
    <name evidence="10" type="primary">cydD</name>
    <name evidence="10" type="ORF">ACFFQA_01385</name>
</gene>
<dbReference type="InterPro" id="IPR027417">
    <property type="entry name" value="P-loop_NTPase"/>
</dbReference>
<dbReference type="InterPro" id="IPR014216">
    <property type="entry name" value="ABC_transptr_CydD"/>
</dbReference>
<dbReference type="PROSITE" id="PS50929">
    <property type="entry name" value="ABC_TM1F"/>
    <property type="match status" value="1"/>
</dbReference>
<comment type="subcellular location">
    <subcellularLocation>
        <location evidence="1">Cell membrane</location>
        <topology evidence="1">Multi-pass membrane protein</topology>
    </subcellularLocation>
</comment>
<dbReference type="InterPro" id="IPR003439">
    <property type="entry name" value="ABC_transporter-like_ATP-bd"/>
</dbReference>
<dbReference type="SUPFAM" id="SSF52540">
    <property type="entry name" value="P-loop containing nucleoside triphosphate hydrolases"/>
    <property type="match status" value="1"/>
</dbReference>
<dbReference type="SUPFAM" id="SSF90123">
    <property type="entry name" value="ABC transporter transmembrane region"/>
    <property type="match status" value="1"/>
</dbReference>
<keyword evidence="6 7" id="KW-0472">Membrane</keyword>
<keyword evidence="5 7" id="KW-1133">Transmembrane helix</keyword>
<dbReference type="Gene3D" id="3.40.50.300">
    <property type="entry name" value="P-loop containing nucleotide triphosphate hydrolases"/>
    <property type="match status" value="1"/>
</dbReference>
<feature type="transmembrane region" description="Helical" evidence="7">
    <location>
        <begin position="207"/>
        <end position="232"/>
    </location>
</feature>
<feature type="transmembrane region" description="Helical" evidence="7">
    <location>
        <begin position="102"/>
        <end position="122"/>
    </location>
</feature>
<dbReference type="InterPro" id="IPR036640">
    <property type="entry name" value="ABC1_TM_sf"/>
</dbReference>
<evidence type="ECO:0000256" key="4">
    <source>
        <dbReference type="ARBA" id="ARBA00022840"/>
    </source>
</evidence>